<sequence length="247" mass="28451">MNAIIVDDEAHNIENLQGILTRHYPEIVIAGTATTVSEAFALLKMKQTDLLFLDIRMGKETGFDLLEKLSRRDFEVIFVSAYDKYGIRAIKFAALDYILKPIDETELEIAIARAREKITQKAHRSRLDFLMEHLRKSEHTPAKIALPLFQETRYVKVNDIIRCEAQNTYVHFYLENGEKILVSRPLKEYDDLLAPHGFIRCHQTHLVNPLYIRSLLKEDGGVLLLTDGARVPVSKSKKEHVKRLLNK</sequence>
<dbReference type="Gene3D" id="3.40.50.2300">
    <property type="match status" value="1"/>
</dbReference>
<dbReference type="Gene3D" id="2.40.50.1020">
    <property type="entry name" value="LytTr DNA-binding domain"/>
    <property type="match status" value="1"/>
</dbReference>
<dbReference type="Pfam" id="PF00072">
    <property type="entry name" value="Response_reg"/>
    <property type="match status" value="1"/>
</dbReference>
<dbReference type="InterPro" id="IPR001789">
    <property type="entry name" value="Sig_transdc_resp-reg_receiver"/>
</dbReference>
<dbReference type="PROSITE" id="PS50110">
    <property type="entry name" value="RESPONSE_REGULATORY"/>
    <property type="match status" value="1"/>
</dbReference>
<organism evidence="4 5">
    <name type="scientific">Chitinophaga qingshengii</name>
    <dbReference type="NCBI Taxonomy" id="1569794"/>
    <lineage>
        <taxon>Bacteria</taxon>
        <taxon>Pseudomonadati</taxon>
        <taxon>Bacteroidota</taxon>
        <taxon>Chitinophagia</taxon>
        <taxon>Chitinophagales</taxon>
        <taxon>Chitinophagaceae</taxon>
        <taxon>Chitinophaga</taxon>
    </lineage>
</organism>
<dbReference type="RefSeq" id="WP_188091540.1">
    <property type="nucleotide sequence ID" value="NZ_JACVFC010000005.1"/>
</dbReference>
<protein>
    <submittedName>
        <fullName evidence="4">Response regulator transcription factor</fullName>
    </submittedName>
</protein>
<dbReference type="Pfam" id="PF04397">
    <property type="entry name" value="LytTR"/>
    <property type="match status" value="1"/>
</dbReference>
<dbReference type="PANTHER" id="PTHR37299:SF1">
    <property type="entry name" value="STAGE 0 SPORULATION PROTEIN A HOMOLOG"/>
    <property type="match status" value="1"/>
</dbReference>
<reference evidence="4 5" key="1">
    <citation type="submission" date="2020-09" db="EMBL/GenBank/DDBJ databases">
        <title>Genome sequences of type strains of Chitinophaga qingshengii and Chitinophaga varians.</title>
        <authorList>
            <person name="Kittiwongwattana C."/>
        </authorList>
    </citation>
    <scope>NUCLEOTIDE SEQUENCE [LARGE SCALE GENOMIC DNA]</scope>
    <source>
        <strain evidence="4 5">JCM 30026</strain>
    </source>
</reference>
<dbReference type="EMBL" id="JACVFC010000005">
    <property type="protein sequence ID" value="MBC9934446.1"/>
    <property type="molecule type" value="Genomic_DNA"/>
</dbReference>
<feature type="domain" description="HTH LytTR-type" evidence="3">
    <location>
        <begin position="146"/>
        <end position="247"/>
    </location>
</feature>
<feature type="modified residue" description="4-aspartylphosphate" evidence="1">
    <location>
        <position position="54"/>
    </location>
</feature>
<dbReference type="SUPFAM" id="SSF52172">
    <property type="entry name" value="CheY-like"/>
    <property type="match status" value="1"/>
</dbReference>
<evidence type="ECO:0000256" key="1">
    <source>
        <dbReference type="PROSITE-ProRule" id="PRU00169"/>
    </source>
</evidence>
<name>A0ABR7TVC7_9BACT</name>
<evidence type="ECO:0000313" key="4">
    <source>
        <dbReference type="EMBL" id="MBC9934446.1"/>
    </source>
</evidence>
<accession>A0ABR7TVC7</accession>
<feature type="domain" description="Response regulatory" evidence="2">
    <location>
        <begin position="2"/>
        <end position="115"/>
    </location>
</feature>
<dbReference type="Proteomes" id="UP000659124">
    <property type="component" value="Unassembled WGS sequence"/>
</dbReference>
<evidence type="ECO:0000259" key="3">
    <source>
        <dbReference type="PROSITE" id="PS50930"/>
    </source>
</evidence>
<dbReference type="PROSITE" id="PS50930">
    <property type="entry name" value="HTH_LYTTR"/>
    <property type="match status" value="1"/>
</dbReference>
<keyword evidence="1" id="KW-0597">Phosphoprotein</keyword>
<dbReference type="SMART" id="SM00850">
    <property type="entry name" value="LytTR"/>
    <property type="match status" value="1"/>
</dbReference>
<proteinExistence type="predicted"/>
<dbReference type="SMART" id="SM00448">
    <property type="entry name" value="REC"/>
    <property type="match status" value="1"/>
</dbReference>
<dbReference type="InterPro" id="IPR011006">
    <property type="entry name" value="CheY-like_superfamily"/>
</dbReference>
<comment type="caution">
    <text evidence="4">The sequence shown here is derived from an EMBL/GenBank/DDBJ whole genome shotgun (WGS) entry which is preliminary data.</text>
</comment>
<dbReference type="InterPro" id="IPR007492">
    <property type="entry name" value="LytTR_DNA-bd_dom"/>
</dbReference>
<evidence type="ECO:0000313" key="5">
    <source>
        <dbReference type="Proteomes" id="UP000659124"/>
    </source>
</evidence>
<dbReference type="InterPro" id="IPR046947">
    <property type="entry name" value="LytR-like"/>
</dbReference>
<keyword evidence="5" id="KW-1185">Reference proteome</keyword>
<evidence type="ECO:0000259" key="2">
    <source>
        <dbReference type="PROSITE" id="PS50110"/>
    </source>
</evidence>
<dbReference type="PANTHER" id="PTHR37299">
    <property type="entry name" value="TRANSCRIPTIONAL REGULATOR-RELATED"/>
    <property type="match status" value="1"/>
</dbReference>
<gene>
    <name evidence="4" type="ORF">ICL07_28930</name>
</gene>